<dbReference type="GO" id="GO:0005886">
    <property type="term" value="C:plasma membrane"/>
    <property type="evidence" value="ECO:0007669"/>
    <property type="project" value="UniProtKB-SubCell"/>
</dbReference>
<evidence type="ECO:0000313" key="11">
    <source>
        <dbReference type="Proteomes" id="UP000321571"/>
    </source>
</evidence>
<feature type="transmembrane region" description="Helical" evidence="8">
    <location>
        <begin position="940"/>
        <end position="970"/>
    </location>
</feature>
<keyword evidence="11" id="KW-1185">Reference proteome</keyword>
<evidence type="ECO:0000256" key="3">
    <source>
        <dbReference type="ARBA" id="ARBA00022475"/>
    </source>
</evidence>
<dbReference type="Pfam" id="PF03176">
    <property type="entry name" value="MMPL"/>
    <property type="match status" value="2"/>
</dbReference>
<dbReference type="EMBL" id="VDUX01000002">
    <property type="protein sequence ID" value="TXL62386.1"/>
    <property type="molecule type" value="Genomic_DNA"/>
</dbReference>
<feature type="transmembrane region" description="Helical" evidence="8">
    <location>
        <begin position="240"/>
        <end position="261"/>
    </location>
</feature>
<name>A0A5C8NML5_9ACTN</name>
<feature type="domain" description="SSD" evidence="9">
    <location>
        <begin position="202"/>
        <end position="336"/>
    </location>
</feature>
<reference evidence="10 11" key="1">
    <citation type="submission" date="2019-06" db="EMBL/GenBank/DDBJ databases">
        <title>Aeromicrobium sp. nov., isolated from a maize field.</title>
        <authorList>
            <person name="Lin S.-Y."/>
            <person name="Tsai C.-F."/>
            <person name="Young C.-C."/>
        </authorList>
    </citation>
    <scope>NUCLEOTIDE SEQUENCE [LARGE SCALE GENOMIC DNA]</scope>
    <source>
        <strain evidence="10 11">CC-CFT486</strain>
    </source>
</reference>
<evidence type="ECO:0000313" key="10">
    <source>
        <dbReference type="EMBL" id="TXL62386.1"/>
    </source>
</evidence>
<feature type="transmembrane region" description="Helical" evidence="8">
    <location>
        <begin position="910"/>
        <end position="934"/>
    </location>
</feature>
<evidence type="ECO:0000256" key="1">
    <source>
        <dbReference type="ARBA" id="ARBA00004651"/>
    </source>
</evidence>
<dbReference type="Gene3D" id="1.10.287.950">
    <property type="entry name" value="Methyl-accepting chemotaxis protein"/>
    <property type="match status" value="2"/>
</dbReference>
<evidence type="ECO:0000256" key="6">
    <source>
        <dbReference type="ARBA" id="ARBA00023136"/>
    </source>
</evidence>
<dbReference type="AlphaFoldDB" id="A0A5C8NML5"/>
<feature type="transmembrane region" description="Helical" evidence="8">
    <location>
        <begin position="315"/>
        <end position="341"/>
    </location>
</feature>
<feature type="transmembrane region" description="Helical" evidence="8">
    <location>
        <begin position="207"/>
        <end position="228"/>
    </location>
</feature>
<organism evidence="10 11">
    <name type="scientific">Aeromicrobium terrae</name>
    <dbReference type="NCBI Taxonomy" id="2498846"/>
    <lineage>
        <taxon>Bacteria</taxon>
        <taxon>Bacillati</taxon>
        <taxon>Actinomycetota</taxon>
        <taxon>Actinomycetes</taxon>
        <taxon>Propionibacteriales</taxon>
        <taxon>Nocardioidaceae</taxon>
        <taxon>Aeromicrobium</taxon>
    </lineage>
</organism>
<feature type="transmembrane region" description="Helical" evidence="8">
    <location>
        <begin position="366"/>
        <end position="388"/>
    </location>
</feature>
<dbReference type="Proteomes" id="UP000321571">
    <property type="component" value="Unassembled WGS sequence"/>
</dbReference>
<feature type="compositionally biased region" description="Low complexity" evidence="7">
    <location>
        <begin position="522"/>
        <end position="539"/>
    </location>
</feature>
<dbReference type="SUPFAM" id="SSF101967">
    <property type="entry name" value="Adhesin YadA, collagen-binding domain"/>
    <property type="match status" value="1"/>
</dbReference>
<feature type="transmembrane region" description="Helical" evidence="8">
    <location>
        <begin position="839"/>
        <end position="862"/>
    </location>
</feature>
<comment type="caution">
    <text evidence="10">The sequence shown here is derived from an EMBL/GenBank/DDBJ whole genome shotgun (WGS) entry which is preliminary data.</text>
</comment>
<feature type="transmembrane region" description="Helical" evidence="8">
    <location>
        <begin position="868"/>
        <end position="889"/>
    </location>
</feature>
<dbReference type="PANTHER" id="PTHR33406">
    <property type="entry name" value="MEMBRANE PROTEIN MJ1562-RELATED"/>
    <property type="match status" value="1"/>
</dbReference>
<dbReference type="NCBIfam" id="TIGR03057">
    <property type="entry name" value="xxxLxxG_by_4"/>
    <property type="match status" value="1"/>
</dbReference>
<feature type="transmembrane region" description="Helical" evidence="8">
    <location>
        <begin position="815"/>
        <end position="832"/>
    </location>
</feature>
<dbReference type="OrthoDB" id="2365435at2"/>
<dbReference type="PROSITE" id="PS50156">
    <property type="entry name" value="SSD"/>
    <property type="match status" value="2"/>
</dbReference>
<feature type="transmembrane region" description="Helical" evidence="8">
    <location>
        <begin position="184"/>
        <end position="200"/>
    </location>
</feature>
<evidence type="ECO:0000256" key="5">
    <source>
        <dbReference type="ARBA" id="ARBA00022989"/>
    </source>
</evidence>
<dbReference type="PANTHER" id="PTHR33406:SF6">
    <property type="entry name" value="MEMBRANE PROTEIN YDGH-RELATED"/>
    <property type="match status" value="1"/>
</dbReference>
<evidence type="ECO:0000256" key="7">
    <source>
        <dbReference type="SAM" id="MobiDB-lite"/>
    </source>
</evidence>
<proteinExistence type="inferred from homology"/>
<keyword evidence="3" id="KW-1003">Cell membrane</keyword>
<dbReference type="InterPro" id="IPR000731">
    <property type="entry name" value="SSD"/>
</dbReference>
<comment type="subcellular location">
    <subcellularLocation>
        <location evidence="1">Cell membrane</location>
        <topology evidence="1">Multi-pass membrane protein</topology>
    </subcellularLocation>
</comment>
<evidence type="ECO:0000256" key="2">
    <source>
        <dbReference type="ARBA" id="ARBA00010157"/>
    </source>
</evidence>
<dbReference type="InterPro" id="IPR050545">
    <property type="entry name" value="Mycobact_MmpL"/>
</dbReference>
<protein>
    <submittedName>
        <fullName evidence="10">MMPL family transporter</fullName>
    </submittedName>
</protein>
<accession>A0A5C8NML5</accession>
<dbReference type="SUPFAM" id="SSF82866">
    <property type="entry name" value="Multidrug efflux transporter AcrB transmembrane domain"/>
    <property type="match status" value="2"/>
</dbReference>
<evidence type="ECO:0000256" key="4">
    <source>
        <dbReference type="ARBA" id="ARBA00022692"/>
    </source>
</evidence>
<keyword evidence="4 8" id="KW-0812">Transmembrane</keyword>
<feature type="region of interest" description="Disordered" evidence="7">
    <location>
        <begin position="519"/>
        <end position="551"/>
    </location>
</feature>
<comment type="similarity">
    <text evidence="2">Belongs to the resistance-nodulation-cell division (RND) (TC 2.A.6) family. MmpL subfamily.</text>
</comment>
<dbReference type="Gene3D" id="1.20.1640.10">
    <property type="entry name" value="Multidrug efflux transporter AcrB transmembrane domain"/>
    <property type="match status" value="2"/>
</dbReference>
<keyword evidence="6 8" id="KW-0472">Membrane</keyword>
<dbReference type="InterPro" id="IPR023908">
    <property type="entry name" value="xxxLxxG_rpt"/>
</dbReference>
<dbReference type="InterPro" id="IPR004869">
    <property type="entry name" value="MMPL_dom"/>
</dbReference>
<evidence type="ECO:0000259" key="9">
    <source>
        <dbReference type="PROSITE" id="PS50156"/>
    </source>
</evidence>
<feature type="domain" description="SSD" evidence="9">
    <location>
        <begin position="819"/>
        <end position="969"/>
    </location>
</feature>
<gene>
    <name evidence="10" type="ORF">FHP06_05415</name>
</gene>
<keyword evidence="5 8" id="KW-1133">Transmembrane helix</keyword>
<evidence type="ECO:0000256" key="8">
    <source>
        <dbReference type="SAM" id="Phobius"/>
    </source>
</evidence>
<sequence>MVSVGHRYPRRIIAGWLILAAALTVFVTPLSAVVERSATAFLPDDAPTLKGLRAMDSAFGTGRTSSYVIVVVVARDKLDDDDQALYERLVSTLRSEPERVSEVQSYVGDEQARKALTSKDGKATYISVGLPAAVGSPQADEDVDWLRRTIADLDPPAGTKLYVTGDPAMISDLTTAVNEASNKVTGVTVALLLVILWLVYRRWAAVLVPLATIGVALVCARGILALAGEHGVSLSSYTDAFVIAITLGAGTDYCVFLISRFREEFAVGRAPSDAVAVACRRVGPALVASAATVILGAISLSFADLAIFSTTGPAMAISVAVTVAISLTLAPALLSLFGHFVGPGAAEPGRRWAWVGGVIERRPARVLLASTSGLLLLAAFAPTMTLTFDERSAQPADTPSNLGLAALADHFPRNEALPDYLLITSDHDMRTSRDLAVLNAVSVAVSKVPSVDLVRSITQPAGTPLKSAVIADQLGDIASGLQKADDKLKAGRPDLERLASGTNDLDSALAQITEGAERAADGSGKLSSGTGKLASGLSKAADGTSKSADGAQELRSGAARLAGGLEQSHAKVTAVVDGMDVMVRALNRDLICTADPVCARVRKGLRQIADGQRRELLPGLAEAAQGARKLEGGSSDLAGGLSQIADGLQQADDASRKIAAGQEELAEKLGQLAAGSGKISTGTADLARGVNKLVDQTGQLQRGVGKSADYLDKVNKNANTPTAGGFYLPAEALDNADFARARGIYLSESGRVARIQIIGTSDPLTRQGQERYEAVRTSADQAIRHTALETSSVEATGAGGLGADLKQYLFTDAKMVVGLVLLVVLLVLILSLRALVAPLYLLVSVVLSTAAALGLTTLVFQHLGGTEIGFTVPVMVFVLLVAVGADYNILLMSRMRENGLRLTRGDVARAVIHTGPVITAAGVIFAATFVALLFSPLTNLAQIGFAVASGLLLDTFVVRSLVVPACAALLEDRNWWPSVGTEKQSE</sequence>
<dbReference type="InterPro" id="IPR011049">
    <property type="entry name" value="Serralysin-like_metalloprot_C"/>
</dbReference>
<feature type="transmembrane region" description="Helical" evidence="8">
    <location>
        <begin position="282"/>
        <end position="303"/>
    </location>
</feature>